<evidence type="ECO:0000259" key="4">
    <source>
        <dbReference type="Pfam" id="PF02470"/>
    </source>
</evidence>
<protein>
    <submittedName>
        <fullName evidence="5">MCE family protein</fullName>
    </submittedName>
</protein>
<keyword evidence="6" id="KW-1185">Reference proteome</keyword>
<dbReference type="RefSeq" id="WP_112746508.1">
    <property type="nucleotide sequence ID" value="NZ_QMFY01000003.1"/>
</dbReference>
<proteinExistence type="predicted"/>
<organism evidence="5 6">
    <name type="scientific">Pseudochryseolinea flava</name>
    <dbReference type="NCBI Taxonomy" id="2059302"/>
    <lineage>
        <taxon>Bacteria</taxon>
        <taxon>Pseudomonadati</taxon>
        <taxon>Bacteroidota</taxon>
        <taxon>Cytophagia</taxon>
        <taxon>Cytophagales</taxon>
        <taxon>Fulvivirgaceae</taxon>
        <taxon>Pseudochryseolinea</taxon>
    </lineage>
</organism>
<dbReference type="InterPro" id="IPR052336">
    <property type="entry name" value="MlaD_Phospholipid_Transporter"/>
</dbReference>
<dbReference type="Pfam" id="PF02470">
    <property type="entry name" value="MlaD"/>
    <property type="match status" value="1"/>
</dbReference>
<evidence type="ECO:0000256" key="2">
    <source>
        <dbReference type="SAM" id="MobiDB-lite"/>
    </source>
</evidence>
<evidence type="ECO:0000313" key="5">
    <source>
        <dbReference type="EMBL" id="RAW01768.1"/>
    </source>
</evidence>
<keyword evidence="1" id="KW-0175">Coiled coil</keyword>
<evidence type="ECO:0000256" key="3">
    <source>
        <dbReference type="SAM" id="Phobius"/>
    </source>
</evidence>
<keyword evidence="3" id="KW-1133">Transmembrane helix</keyword>
<dbReference type="PANTHER" id="PTHR33371:SF4">
    <property type="entry name" value="INTERMEMBRANE PHOSPHOLIPID TRANSPORT SYSTEM BINDING PROTEIN MLAD"/>
    <property type="match status" value="1"/>
</dbReference>
<dbReference type="PANTHER" id="PTHR33371">
    <property type="entry name" value="INTERMEMBRANE PHOSPHOLIPID TRANSPORT SYSTEM BINDING PROTEIN MLAD-RELATED"/>
    <property type="match status" value="1"/>
</dbReference>
<keyword evidence="3" id="KW-0472">Membrane</keyword>
<reference evidence="5 6" key="1">
    <citation type="submission" date="2018-06" db="EMBL/GenBank/DDBJ databases">
        <title>Chryseolinea flavus sp. nov., a member of the phylum Bacteroidetes isolated from soil.</title>
        <authorList>
            <person name="Li Y."/>
            <person name="Wang J."/>
        </authorList>
    </citation>
    <scope>NUCLEOTIDE SEQUENCE [LARGE SCALE GENOMIC DNA]</scope>
    <source>
        <strain evidence="5 6">SDU1-6</strain>
    </source>
</reference>
<feature type="region of interest" description="Disordered" evidence="2">
    <location>
        <begin position="315"/>
        <end position="336"/>
    </location>
</feature>
<dbReference type="EMBL" id="QMFY01000003">
    <property type="protein sequence ID" value="RAW01768.1"/>
    <property type="molecule type" value="Genomic_DNA"/>
</dbReference>
<dbReference type="OrthoDB" id="9771725at2"/>
<name>A0A364Y6P2_9BACT</name>
<accession>A0A364Y6P2</accession>
<keyword evidence="3" id="KW-0812">Transmembrane</keyword>
<feature type="coiled-coil region" evidence="1">
    <location>
        <begin position="279"/>
        <end position="306"/>
    </location>
</feature>
<feature type="transmembrane region" description="Helical" evidence="3">
    <location>
        <begin position="12"/>
        <end position="31"/>
    </location>
</feature>
<dbReference type="Proteomes" id="UP000251889">
    <property type="component" value="Unassembled WGS sequence"/>
</dbReference>
<feature type="domain" description="Mce/MlaD" evidence="4">
    <location>
        <begin position="41"/>
        <end position="118"/>
    </location>
</feature>
<comment type="caution">
    <text evidence="5">The sequence shown here is derived from an EMBL/GenBank/DDBJ whole genome shotgun (WGS) entry which is preliminary data.</text>
</comment>
<sequence>MKTEDAKQNIKLGLFVLIGLVLFLLTVFFIGSENNVFSKTFTVHAIFKNVEGLKKGDNVWLSGVKIGTVHDVKIVSEGKVIVTLSLKDKQNEFIKTDATASIGSDGLVGNKIVVIRPGVAQNILQDEDTLGAFSPADTQELINIAKDVGENTRSLTNDLKTLSKRIVDGQGIVGELMKDGEIAQELRMAVDGFKATSLHTARASNELASMVYKLNHGDGLVNTLASDTTLPVVFDETLKNVKQVSLNSAKMSENLQALIAKMNSGDNALGLLLADSLFANRMMNTMENAQSASAKLDENMEALKHNFLFRGYFRKKAKQDKKKKEEAEQSALSKAE</sequence>
<gene>
    <name evidence="5" type="ORF">DQQ10_08975</name>
</gene>
<evidence type="ECO:0000313" key="6">
    <source>
        <dbReference type="Proteomes" id="UP000251889"/>
    </source>
</evidence>
<dbReference type="InterPro" id="IPR003399">
    <property type="entry name" value="Mce/MlaD"/>
</dbReference>
<evidence type="ECO:0000256" key="1">
    <source>
        <dbReference type="SAM" id="Coils"/>
    </source>
</evidence>
<dbReference type="AlphaFoldDB" id="A0A364Y6P2"/>